<accession>A0A523BF18</accession>
<gene>
    <name evidence="1" type="ORF">DSO09_02795</name>
</gene>
<evidence type="ECO:0000313" key="2">
    <source>
        <dbReference type="Proteomes" id="UP000317265"/>
    </source>
</evidence>
<sequence length="242" mass="28010">MSQTFKKEKIIEFEERAKKLKSDITELYNISIQSPFIYISEEYVIERIIKIYENLRKDIVSFFKDDPTIRSIPSAEDLRTSSDDFLILSSYVDQILGFLKGKKLMFEDEKRSFPIDENELNYLPQSTQQLIMEAISEFEYRHSYACCCICGLAFESLVKEGCKKYGLEYNGLANGIRALKEKGKIKEDLFKTLLDLEKYYRDKISAHVTSEVATDEKARLFLSALLSLGKALFSSTSDQINR</sequence>
<reference evidence="1 2" key="1">
    <citation type="journal article" date="2019" name="Nat. Microbiol.">
        <title>Expanding anaerobic alkane metabolism in the domain of Archaea.</title>
        <authorList>
            <person name="Wang Y."/>
            <person name="Wegener G."/>
            <person name="Hou J."/>
            <person name="Wang F."/>
            <person name="Xiao X."/>
        </authorList>
    </citation>
    <scope>NUCLEOTIDE SEQUENCE [LARGE SCALE GENOMIC DNA]</scope>
    <source>
        <strain evidence="1">WYZ-LMO11</strain>
    </source>
</reference>
<proteinExistence type="predicted"/>
<organism evidence="1 2">
    <name type="scientific">Thermoproteota archaeon</name>
    <dbReference type="NCBI Taxonomy" id="2056631"/>
    <lineage>
        <taxon>Archaea</taxon>
        <taxon>Thermoproteota</taxon>
    </lineage>
</organism>
<evidence type="ECO:0000313" key="1">
    <source>
        <dbReference type="EMBL" id="TDA39070.1"/>
    </source>
</evidence>
<name>A0A523BF18_9CREN</name>
<dbReference type="AlphaFoldDB" id="A0A523BF18"/>
<protein>
    <submittedName>
        <fullName evidence="1">Uncharacterized protein</fullName>
    </submittedName>
</protein>
<dbReference type="Proteomes" id="UP000317265">
    <property type="component" value="Unassembled WGS sequence"/>
</dbReference>
<comment type="caution">
    <text evidence="1">The sequence shown here is derived from an EMBL/GenBank/DDBJ whole genome shotgun (WGS) entry which is preliminary data.</text>
</comment>
<dbReference type="EMBL" id="QNVI01000038">
    <property type="protein sequence ID" value="TDA39070.1"/>
    <property type="molecule type" value="Genomic_DNA"/>
</dbReference>